<evidence type="ECO:0000256" key="1">
    <source>
        <dbReference type="SAM" id="MobiDB-lite"/>
    </source>
</evidence>
<feature type="compositionally biased region" description="Basic residues" evidence="1">
    <location>
        <begin position="21"/>
        <end position="58"/>
    </location>
</feature>
<feature type="compositionally biased region" description="Basic and acidic residues" evidence="1">
    <location>
        <begin position="1"/>
        <end position="20"/>
    </location>
</feature>
<gene>
    <name evidence="2" type="ordered locus">Os03g0101000</name>
</gene>
<feature type="compositionally biased region" description="Basic residues" evidence="1">
    <location>
        <begin position="72"/>
        <end position="81"/>
    </location>
</feature>
<reference evidence="2 3" key="1">
    <citation type="journal article" date="2005" name="Nature">
        <title>The map-based sequence of the rice genome.</title>
        <authorList>
            <consortium name="International rice genome sequencing project (IRGSP)"/>
            <person name="Matsumoto T."/>
            <person name="Wu J."/>
            <person name="Kanamori H."/>
            <person name="Katayose Y."/>
            <person name="Fujisawa M."/>
            <person name="Namiki N."/>
            <person name="Mizuno H."/>
            <person name="Yamamoto K."/>
            <person name="Antonio B.A."/>
            <person name="Baba T."/>
            <person name="Sakata K."/>
            <person name="Nagamura Y."/>
            <person name="Aoki H."/>
            <person name="Arikawa K."/>
            <person name="Arita K."/>
            <person name="Bito T."/>
            <person name="Chiden Y."/>
            <person name="Fujitsuka N."/>
            <person name="Fukunaka R."/>
            <person name="Hamada M."/>
            <person name="Harada C."/>
            <person name="Hayashi A."/>
            <person name="Hijishita S."/>
            <person name="Honda M."/>
            <person name="Hosokawa S."/>
            <person name="Ichikawa Y."/>
            <person name="Idonuma A."/>
            <person name="Iijima M."/>
            <person name="Ikeda M."/>
            <person name="Ikeno M."/>
            <person name="Ito K."/>
            <person name="Ito S."/>
            <person name="Ito T."/>
            <person name="Ito Y."/>
            <person name="Ito Y."/>
            <person name="Iwabuchi A."/>
            <person name="Kamiya K."/>
            <person name="Karasawa W."/>
            <person name="Kurita K."/>
            <person name="Katagiri S."/>
            <person name="Kikuta A."/>
            <person name="Kobayashi H."/>
            <person name="Kobayashi N."/>
            <person name="Machita K."/>
            <person name="Maehara T."/>
            <person name="Masukawa M."/>
            <person name="Mizubayashi T."/>
            <person name="Mukai Y."/>
            <person name="Nagasaki H."/>
            <person name="Nagata Y."/>
            <person name="Naito S."/>
            <person name="Nakashima M."/>
            <person name="Nakama Y."/>
            <person name="Nakamichi Y."/>
            <person name="Nakamura M."/>
            <person name="Meguro A."/>
            <person name="Negishi M."/>
            <person name="Ohta I."/>
            <person name="Ohta T."/>
            <person name="Okamoto M."/>
            <person name="Ono N."/>
            <person name="Saji S."/>
            <person name="Sakaguchi M."/>
            <person name="Sakai K."/>
            <person name="Shibata M."/>
            <person name="Shimokawa T."/>
            <person name="Song J."/>
            <person name="Takazaki Y."/>
            <person name="Terasawa K."/>
            <person name="Tsugane M."/>
            <person name="Tsuji K."/>
            <person name="Ueda S."/>
            <person name="Waki K."/>
            <person name="Yamagata H."/>
            <person name="Yamamoto M."/>
            <person name="Yamamoto S."/>
            <person name="Yamane H."/>
            <person name="Yoshiki S."/>
            <person name="Yoshihara R."/>
            <person name="Yukawa K."/>
            <person name="Zhong H."/>
            <person name="Yano M."/>
            <person name="Yuan Q."/>
            <person name="Ouyang S."/>
            <person name="Liu J."/>
            <person name="Jones K.M."/>
            <person name="Gansberger K."/>
            <person name="Moffat K."/>
            <person name="Hill J."/>
            <person name="Bera J."/>
            <person name="Fadrosh D."/>
            <person name="Jin S."/>
            <person name="Johri S."/>
            <person name="Kim M."/>
            <person name="Overton L."/>
            <person name="Reardon M."/>
            <person name="Tsitrin T."/>
            <person name="Vuong H."/>
            <person name="Weaver B."/>
            <person name="Ciecko A."/>
            <person name="Tallon L."/>
            <person name="Jackson J."/>
            <person name="Pai G."/>
            <person name="Aken S.V."/>
            <person name="Utterback T."/>
            <person name="Reidmuller S."/>
            <person name="Feldblyum T."/>
            <person name="Hsiao J."/>
            <person name="Zismann V."/>
            <person name="Iobst S."/>
            <person name="de Vazeille A.R."/>
            <person name="Buell C.R."/>
            <person name="Ying K."/>
            <person name="Li Y."/>
            <person name="Lu T."/>
            <person name="Huang Y."/>
            <person name="Zhao Q."/>
            <person name="Feng Q."/>
            <person name="Zhang L."/>
            <person name="Zhu J."/>
            <person name="Weng Q."/>
            <person name="Mu J."/>
            <person name="Lu Y."/>
            <person name="Fan D."/>
            <person name="Liu Y."/>
            <person name="Guan J."/>
            <person name="Zhang Y."/>
            <person name="Yu S."/>
            <person name="Liu X."/>
            <person name="Zhang Y."/>
            <person name="Hong G."/>
            <person name="Han B."/>
            <person name="Choisne N."/>
            <person name="Demange N."/>
            <person name="Orjeda G."/>
            <person name="Samain S."/>
            <person name="Cattolico L."/>
            <person name="Pelletier E."/>
            <person name="Couloux A."/>
            <person name="Segurens B."/>
            <person name="Wincker P."/>
            <person name="D'Hont A."/>
            <person name="Scarpelli C."/>
            <person name="Weissenbach J."/>
            <person name="Salanoubat M."/>
            <person name="Quetier F."/>
            <person name="Yu Y."/>
            <person name="Kim H.R."/>
            <person name="Rambo T."/>
            <person name="Currie J."/>
            <person name="Collura K."/>
            <person name="Luo M."/>
            <person name="Yang T."/>
            <person name="Ammiraju J.S.S."/>
            <person name="Engler F."/>
            <person name="Soderlund C."/>
            <person name="Wing R.A."/>
            <person name="Palmer L.E."/>
            <person name="de la Bastide M."/>
            <person name="Spiegel L."/>
            <person name="Nascimento L."/>
            <person name="Zutavern T."/>
            <person name="O'Shaughnessy A."/>
            <person name="Dike S."/>
            <person name="Dedhia N."/>
            <person name="Preston R."/>
            <person name="Balija V."/>
            <person name="McCombie W.R."/>
            <person name="Chow T."/>
            <person name="Chen H."/>
            <person name="Chung M."/>
            <person name="Chen C."/>
            <person name="Shaw J."/>
            <person name="Wu H."/>
            <person name="Hsiao K."/>
            <person name="Chao Y."/>
            <person name="Chu M."/>
            <person name="Cheng C."/>
            <person name="Hour A."/>
            <person name="Lee P."/>
            <person name="Lin S."/>
            <person name="Lin Y."/>
            <person name="Liou J."/>
            <person name="Liu S."/>
            <person name="Hsing Y."/>
            <person name="Raghuvanshi S."/>
            <person name="Mohanty A."/>
            <person name="Bharti A.K."/>
            <person name="Gaur A."/>
            <person name="Gupta V."/>
            <person name="Kumar D."/>
            <person name="Ravi V."/>
            <person name="Vij S."/>
            <person name="Kapur A."/>
            <person name="Khurana P."/>
            <person name="Khurana P."/>
            <person name="Khurana J.P."/>
            <person name="Tyagi A.K."/>
            <person name="Gaikwad K."/>
            <person name="Singh A."/>
            <person name="Dalal V."/>
            <person name="Srivastava S."/>
            <person name="Dixit A."/>
            <person name="Pal A.K."/>
            <person name="Ghazi I.A."/>
            <person name="Yadav M."/>
            <person name="Pandit A."/>
            <person name="Bhargava A."/>
            <person name="Sureshbabu K."/>
            <person name="Batra K."/>
            <person name="Sharma T.R."/>
            <person name="Mohapatra T."/>
            <person name="Singh N.K."/>
            <person name="Messing J."/>
            <person name="Nelson A.B."/>
            <person name="Fuks G."/>
            <person name="Kavchok S."/>
            <person name="Keizer G."/>
            <person name="Linton E."/>
            <person name="Llaca V."/>
            <person name="Song R."/>
            <person name="Tanyolac B."/>
            <person name="Young S."/>
            <person name="Ho-Il K."/>
            <person name="Hahn J.H."/>
            <person name="Sangsakoo G."/>
            <person name="Vanavichit A."/>
            <person name="de Mattos Luiz.A.T."/>
            <person name="Zimmer P.D."/>
            <person name="Malone G."/>
            <person name="Dellagostin O."/>
            <person name="de Oliveira A.C."/>
            <person name="Bevan M."/>
            <person name="Bancroft I."/>
            <person name="Minx P."/>
            <person name="Cordum H."/>
            <person name="Wilson R."/>
            <person name="Cheng Z."/>
            <person name="Jin W."/>
            <person name="Jiang J."/>
            <person name="Leong S.A."/>
            <person name="Iwama H."/>
            <person name="Gojobori T."/>
            <person name="Itoh T."/>
            <person name="Niimura Y."/>
            <person name="Fujii Y."/>
            <person name="Habara T."/>
            <person name="Sakai H."/>
            <person name="Sato Y."/>
            <person name="Wilson G."/>
            <person name="Kumar K."/>
            <person name="McCouch S."/>
            <person name="Juretic N."/>
            <person name="Hoen D."/>
            <person name="Wright S."/>
            <person name="Bruskiewich R."/>
            <person name="Bureau T."/>
            <person name="Miyao A."/>
            <person name="Hirochika H."/>
            <person name="Nishikawa T."/>
            <person name="Kadowaki K."/>
            <person name="Sugiura M."/>
            <person name="Burr B."/>
            <person name="Sasaki T."/>
        </authorList>
    </citation>
    <scope>NUCLEOTIDE SEQUENCE [LARGE SCALE GENOMIC DNA]</scope>
    <source>
        <strain evidence="3">cv. Nipponbare</strain>
    </source>
</reference>
<dbReference type="KEGG" id="dosa:Os03g0101000"/>
<organism evidence="2 3">
    <name type="scientific">Oryza sativa subsp. japonica</name>
    <name type="common">Rice</name>
    <dbReference type="NCBI Taxonomy" id="39947"/>
    <lineage>
        <taxon>Eukaryota</taxon>
        <taxon>Viridiplantae</taxon>
        <taxon>Streptophyta</taxon>
        <taxon>Embryophyta</taxon>
        <taxon>Tracheophyta</taxon>
        <taxon>Spermatophyta</taxon>
        <taxon>Magnoliopsida</taxon>
        <taxon>Liliopsida</taxon>
        <taxon>Poales</taxon>
        <taxon>Poaceae</taxon>
        <taxon>BOP clade</taxon>
        <taxon>Oryzoideae</taxon>
        <taxon>Oryzeae</taxon>
        <taxon>Oryzinae</taxon>
        <taxon>Oryza</taxon>
        <taxon>Oryza sativa</taxon>
    </lineage>
</organism>
<reference evidence="3" key="2">
    <citation type="journal article" date="2008" name="Nucleic Acids Res.">
        <title>The rice annotation project database (RAP-DB): 2008 update.</title>
        <authorList>
            <consortium name="The rice annotation project (RAP)"/>
        </authorList>
    </citation>
    <scope>GENOME REANNOTATION</scope>
    <source>
        <strain evidence="3">cv. Nipponbare</strain>
    </source>
</reference>
<dbReference type="AlphaFoldDB" id="Q0DW25"/>
<protein>
    <submittedName>
        <fullName evidence="2">Os03g0101000 protein</fullName>
    </submittedName>
</protein>
<evidence type="ECO:0000313" key="2">
    <source>
        <dbReference type="EMBL" id="BAF10563.1"/>
    </source>
</evidence>
<accession>Q0DW25</accession>
<name>Q0DW25_ORYSJ</name>
<feature type="compositionally biased region" description="Basic residues" evidence="1">
    <location>
        <begin position="99"/>
        <end position="111"/>
    </location>
</feature>
<sequence length="147" mass="16776">SRRPEFTGHAHVHHGGDGGRRALRRQPRVAHPHHLPRPRRPRLPRPPRHRRLLLRTHAHLAGDARPLPPPRRLPRRPRRPPPPRGRGVRVEYSSDVRAPLRHPNGRRHHLHAQLPPRRFPAPSAVGSRPRVAATLVGSTDVERETLG</sequence>
<proteinExistence type="predicted"/>
<feature type="region of interest" description="Disordered" evidence="1">
    <location>
        <begin position="1"/>
        <end position="130"/>
    </location>
</feature>
<evidence type="ECO:0000313" key="3">
    <source>
        <dbReference type="Proteomes" id="UP000000763"/>
    </source>
</evidence>
<dbReference type="Proteomes" id="UP000000763">
    <property type="component" value="Chromosome 3"/>
</dbReference>
<dbReference type="EMBL" id="AP008209">
    <property type="protein sequence ID" value="BAF10563.1"/>
    <property type="molecule type" value="Genomic_DNA"/>
</dbReference>
<feature type="non-terminal residue" evidence="2">
    <location>
        <position position="1"/>
    </location>
</feature>